<organism evidence="1 2">
    <name type="scientific">Diploptera punctata</name>
    <name type="common">Pacific beetle cockroach</name>
    <dbReference type="NCBI Taxonomy" id="6984"/>
    <lineage>
        <taxon>Eukaryota</taxon>
        <taxon>Metazoa</taxon>
        <taxon>Ecdysozoa</taxon>
        <taxon>Arthropoda</taxon>
        <taxon>Hexapoda</taxon>
        <taxon>Insecta</taxon>
        <taxon>Pterygota</taxon>
        <taxon>Neoptera</taxon>
        <taxon>Polyneoptera</taxon>
        <taxon>Dictyoptera</taxon>
        <taxon>Blattodea</taxon>
        <taxon>Blaberoidea</taxon>
        <taxon>Blaberidae</taxon>
        <taxon>Diplopterinae</taxon>
        <taxon>Diploptera</taxon>
    </lineage>
</organism>
<evidence type="ECO:0000313" key="2">
    <source>
        <dbReference type="Proteomes" id="UP001233999"/>
    </source>
</evidence>
<accession>A0AAD8E5T3</accession>
<dbReference type="AlphaFoldDB" id="A0AAD8E5T3"/>
<name>A0AAD8E5T3_DIPPU</name>
<reference evidence="1" key="1">
    <citation type="journal article" date="2023" name="IScience">
        <title>Live-bearing cockroach genome reveals convergent evolutionary mechanisms linked to viviparity in insects and beyond.</title>
        <authorList>
            <person name="Fouks B."/>
            <person name="Harrison M.C."/>
            <person name="Mikhailova A.A."/>
            <person name="Marchal E."/>
            <person name="English S."/>
            <person name="Carruthers M."/>
            <person name="Jennings E.C."/>
            <person name="Chiamaka E.L."/>
            <person name="Frigard R.A."/>
            <person name="Pippel M."/>
            <person name="Attardo G.M."/>
            <person name="Benoit J.B."/>
            <person name="Bornberg-Bauer E."/>
            <person name="Tobe S.S."/>
        </authorList>
    </citation>
    <scope>NUCLEOTIDE SEQUENCE</scope>
    <source>
        <strain evidence="1">Stay&amp;Tobe</strain>
    </source>
</reference>
<feature type="non-terminal residue" evidence="1">
    <location>
        <position position="76"/>
    </location>
</feature>
<keyword evidence="2" id="KW-1185">Reference proteome</keyword>
<feature type="non-terminal residue" evidence="1">
    <location>
        <position position="1"/>
    </location>
</feature>
<evidence type="ECO:0000313" key="1">
    <source>
        <dbReference type="EMBL" id="KAJ9578350.1"/>
    </source>
</evidence>
<dbReference type="EMBL" id="JASPKZ010008886">
    <property type="protein sequence ID" value="KAJ9578350.1"/>
    <property type="molecule type" value="Genomic_DNA"/>
</dbReference>
<gene>
    <name evidence="1" type="ORF">L9F63_005417</name>
</gene>
<comment type="caution">
    <text evidence="1">The sequence shown here is derived from an EMBL/GenBank/DDBJ whole genome shotgun (WGS) entry which is preliminary data.</text>
</comment>
<sequence>GLIFCILPVSSSRFLQFPTVGGCNATLLKSCPSCGLTIISTLISYFLFLNEYVGSDIAYVVLTINMFYYCFVDSLK</sequence>
<protein>
    <submittedName>
        <fullName evidence="1">Uncharacterized protein</fullName>
    </submittedName>
</protein>
<dbReference type="Proteomes" id="UP001233999">
    <property type="component" value="Unassembled WGS sequence"/>
</dbReference>
<proteinExistence type="predicted"/>
<reference evidence="1" key="2">
    <citation type="submission" date="2023-05" db="EMBL/GenBank/DDBJ databases">
        <authorList>
            <person name="Fouks B."/>
        </authorList>
    </citation>
    <scope>NUCLEOTIDE SEQUENCE</scope>
    <source>
        <strain evidence="1">Stay&amp;Tobe</strain>
        <tissue evidence="1">Testes</tissue>
    </source>
</reference>